<evidence type="ECO:0008006" key="4">
    <source>
        <dbReference type="Google" id="ProtNLM"/>
    </source>
</evidence>
<feature type="transmembrane region" description="Helical" evidence="1">
    <location>
        <begin position="80"/>
        <end position="100"/>
    </location>
</feature>
<dbReference type="PANTHER" id="PTHR36833:SF1">
    <property type="entry name" value="INTEGRAL MEMBRANE TRANSPORT PROTEIN"/>
    <property type="match status" value="1"/>
</dbReference>
<protein>
    <recommendedName>
        <fullName evidence="4">ABC transporter permease</fullName>
    </recommendedName>
</protein>
<evidence type="ECO:0000313" key="3">
    <source>
        <dbReference type="Proteomes" id="UP000665561"/>
    </source>
</evidence>
<keyword evidence="1" id="KW-0472">Membrane</keyword>
<evidence type="ECO:0000256" key="1">
    <source>
        <dbReference type="SAM" id="Phobius"/>
    </source>
</evidence>
<dbReference type="Pfam" id="PF06182">
    <property type="entry name" value="ABC2_membrane_6"/>
    <property type="match status" value="1"/>
</dbReference>
<dbReference type="InterPro" id="IPR010390">
    <property type="entry name" value="ABC-2_transporter-like"/>
</dbReference>
<reference evidence="2 3" key="1">
    <citation type="submission" date="2020-01" db="EMBL/GenBank/DDBJ databases">
        <title>Paenibacillus soybeanensis sp. nov. isolated from the nodules of soybean (Glycine max(L.) Merr).</title>
        <authorList>
            <person name="Wang H."/>
        </authorList>
    </citation>
    <scope>NUCLEOTIDE SEQUENCE [LARGE SCALE GENOMIC DNA]</scope>
    <source>
        <strain evidence="2 3">T1</strain>
    </source>
</reference>
<comment type="caution">
    <text evidence="2">The sequence shown here is derived from an EMBL/GenBank/DDBJ whole genome shotgun (WGS) entry which is preliminary data.</text>
</comment>
<evidence type="ECO:0000313" key="2">
    <source>
        <dbReference type="EMBL" id="NBD22760.1"/>
    </source>
</evidence>
<dbReference type="Proteomes" id="UP000665561">
    <property type="component" value="Unassembled WGS sequence"/>
</dbReference>
<keyword evidence="1" id="KW-0812">Transmembrane</keyword>
<dbReference type="EMBL" id="JAAAMV010000001">
    <property type="protein sequence ID" value="NBD22760.1"/>
    <property type="molecule type" value="Genomic_DNA"/>
</dbReference>
<keyword evidence="3" id="KW-1185">Reference proteome</keyword>
<dbReference type="PANTHER" id="PTHR36833">
    <property type="entry name" value="SLR0610 PROTEIN-RELATED"/>
    <property type="match status" value="1"/>
</dbReference>
<proteinExistence type="predicted"/>
<keyword evidence="1" id="KW-1133">Transmembrane helix</keyword>
<feature type="transmembrane region" description="Helical" evidence="1">
    <location>
        <begin position="220"/>
        <end position="238"/>
    </location>
</feature>
<name>A0ABW9XJK3_9BACL</name>
<feature type="transmembrane region" description="Helical" evidence="1">
    <location>
        <begin position="244"/>
        <end position="264"/>
    </location>
</feature>
<accession>A0ABW9XJK3</accession>
<dbReference type="RefSeq" id="WP_161740874.1">
    <property type="nucleotide sequence ID" value="NZ_JAAAMV010000001.1"/>
</dbReference>
<organism evidence="2 3">
    <name type="scientific">Paenibacillus glycinis</name>
    <dbReference type="NCBI Taxonomy" id="2697035"/>
    <lineage>
        <taxon>Bacteria</taxon>
        <taxon>Bacillati</taxon>
        <taxon>Bacillota</taxon>
        <taxon>Bacilli</taxon>
        <taxon>Bacillales</taxon>
        <taxon>Paenibacillaceae</taxon>
        <taxon>Paenibacillus</taxon>
    </lineage>
</organism>
<gene>
    <name evidence="2" type="ORF">GT019_02630</name>
</gene>
<feature type="transmembrane region" description="Helical" evidence="1">
    <location>
        <begin position="46"/>
        <end position="68"/>
    </location>
</feature>
<feature type="transmembrane region" description="Helical" evidence="1">
    <location>
        <begin position="125"/>
        <end position="152"/>
    </location>
</feature>
<feature type="transmembrane region" description="Helical" evidence="1">
    <location>
        <begin position="164"/>
        <end position="188"/>
    </location>
</feature>
<sequence>MSTEDNEQAGGLRSVSRTGRLRGTLAFLITCWKVNLASAMEYRASFFMMAGMMFINNFMWLFFWSLFFGKFQVVNGWEMGDVMMMWAVGAGGFGWANMLFGNFNRIAPIVAAGQLDVYLSQPKPVLLHVLASRMSLTAAGDFFFGLVVYAWVGNHSLAGLLQFLLGLLLSGLLFMGITILAGCLAFFIGNAEGLAQQVFNSFVALSTYPSDIFKGLARTLLFTLLPAGFISFLPIGLLRDFDPAFVWKAVAATLAFGALAVLAFRLGLKRYASGNAITLRG</sequence>